<evidence type="ECO:0000256" key="4">
    <source>
        <dbReference type="ARBA" id="ARBA00022980"/>
    </source>
</evidence>
<evidence type="ECO:0000256" key="3">
    <source>
        <dbReference type="ARBA" id="ARBA00022884"/>
    </source>
</evidence>
<evidence type="ECO:0000313" key="11">
    <source>
        <dbReference type="Proteomes" id="UP001064782"/>
    </source>
</evidence>
<protein>
    <recommendedName>
        <fullName evidence="6 7">Small ribosomal subunit protein bS18</fullName>
    </recommendedName>
</protein>
<proteinExistence type="inferred from homology"/>
<dbReference type="InterPro" id="IPR036870">
    <property type="entry name" value="Ribosomal_bS18_sf"/>
</dbReference>
<name>A0A9P3UUA4_9MYCO</name>
<sequence>MAHRPKRTARSIVKPSTPRRNLLTSLGLAVVDYKDTKTLRLFVSERGKIRSRRVTGLTAQQQRQVATAIKNAREMALLPYISTP</sequence>
<dbReference type="Proteomes" id="UP001064782">
    <property type="component" value="Unassembled WGS sequence"/>
</dbReference>
<dbReference type="InterPro" id="IPR001648">
    <property type="entry name" value="Ribosomal_bS18"/>
</dbReference>
<dbReference type="HAMAP" id="MF_00270">
    <property type="entry name" value="Ribosomal_bS18"/>
    <property type="match status" value="1"/>
</dbReference>
<dbReference type="RefSeq" id="WP_236979854.1">
    <property type="nucleotide sequence ID" value="NZ_BRXE01000007.1"/>
</dbReference>
<keyword evidence="3 7" id="KW-0694">RNA-binding</keyword>
<comment type="subunit">
    <text evidence="7">Part of the 30S ribosomal subunit. Forms a tight heterodimer with protein bS6.</text>
</comment>
<dbReference type="EMBL" id="BRZI01000014">
    <property type="protein sequence ID" value="GLD30465.1"/>
    <property type="molecule type" value="Genomic_DNA"/>
</dbReference>
<accession>A0A9P3UUA4</accession>
<dbReference type="PROSITE" id="PS00057">
    <property type="entry name" value="RIBOSOMAL_S18"/>
    <property type="match status" value="1"/>
</dbReference>
<dbReference type="AlphaFoldDB" id="A0A9P3UUA4"/>
<dbReference type="InterPro" id="IPR018275">
    <property type="entry name" value="Ribosomal_bS18_CS"/>
</dbReference>
<keyword evidence="11" id="KW-1185">Reference proteome</keyword>
<dbReference type="GO" id="GO:0006412">
    <property type="term" value="P:translation"/>
    <property type="evidence" value="ECO:0007669"/>
    <property type="project" value="UniProtKB-UniRule"/>
</dbReference>
<dbReference type="FunFam" id="4.10.640.10:FF:000016">
    <property type="entry name" value="30S ribosomal protein S18"/>
    <property type="match status" value="1"/>
</dbReference>
<evidence type="ECO:0000256" key="2">
    <source>
        <dbReference type="ARBA" id="ARBA00022730"/>
    </source>
</evidence>
<dbReference type="GeneID" id="83628709"/>
<dbReference type="NCBIfam" id="TIGR00165">
    <property type="entry name" value="S18"/>
    <property type="match status" value="1"/>
</dbReference>
<comment type="similarity">
    <text evidence="1 7 8">Belongs to the bacterial ribosomal protein bS18 family.</text>
</comment>
<comment type="function">
    <text evidence="7">Binds as a heterodimer with protein bS6 to the central domain of the 16S rRNA, where it helps stabilize the platform of the 30S subunit.</text>
</comment>
<evidence type="ECO:0000313" key="9">
    <source>
        <dbReference type="EMBL" id="GLB81979.1"/>
    </source>
</evidence>
<evidence type="ECO:0000256" key="1">
    <source>
        <dbReference type="ARBA" id="ARBA00005589"/>
    </source>
</evidence>
<dbReference type="Gene3D" id="4.10.640.10">
    <property type="entry name" value="Ribosomal protein S18"/>
    <property type="match status" value="1"/>
</dbReference>
<dbReference type="SUPFAM" id="SSF46911">
    <property type="entry name" value="Ribosomal protein S18"/>
    <property type="match status" value="1"/>
</dbReference>
<evidence type="ECO:0000256" key="6">
    <source>
        <dbReference type="ARBA" id="ARBA00035141"/>
    </source>
</evidence>
<dbReference type="GO" id="GO:0003735">
    <property type="term" value="F:structural constituent of ribosome"/>
    <property type="evidence" value="ECO:0007669"/>
    <property type="project" value="InterPro"/>
</dbReference>
<dbReference type="PANTHER" id="PTHR13479">
    <property type="entry name" value="30S RIBOSOMAL PROTEIN S18"/>
    <property type="match status" value="1"/>
</dbReference>
<comment type="caution">
    <text evidence="10">The sequence shown here is derived from an EMBL/GenBank/DDBJ whole genome shotgun (WGS) entry which is preliminary data.</text>
</comment>
<evidence type="ECO:0000256" key="8">
    <source>
        <dbReference type="RuleBase" id="RU003910"/>
    </source>
</evidence>
<dbReference type="EMBL" id="BRXE01000007">
    <property type="protein sequence ID" value="GLB81979.1"/>
    <property type="molecule type" value="Genomic_DNA"/>
</dbReference>
<dbReference type="GO" id="GO:0070181">
    <property type="term" value="F:small ribosomal subunit rRNA binding"/>
    <property type="evidence" value="ECO:0007669"/>
    <property type="project" value="TreeGrafter"/>
</dbReference>
<dbReference type="Pfam" id="PF01084">
    <property type="entry name" value="Ribosomal_S18"/>
    <property type="match status" value="1"/>
</dbReference>
<dbReference type="PANTHER" id="PTHR13479:SF40">
    <property type="entry name" value="SMALL RIBOSOMAL SUBUNIT PROTEIN BS18M"/>
    <property type="match status" value="1"/>
</dbReference>
<evidence type="ECO:0000256" key="7">
    <source>
        <dbReference type="HAMAP-Rule" id="MF_00270"/>
    </source>
</evidence>
<keyword evidence="2 7" id="KW-0699">rRNA-binding</keyword>
<dbReference type="Proteomes" id="UP001165663">
    <property type="component" value="Unassembled WGS sequence"/>
</dbReference>
<organism evidence="10 11">
    <name type="scientific">Mycobacterium kiyosense</name>
    <dbReference type="NCBI Taxonomy" id="2871094"/>
    <lineage>
        <taxon>Bacteria</taxon>
        <taxon>Bacillati</taxon>
        <taxon>Actinomycetota</taxon>
        <taxon>Actinomycetes</taxon>
        <taxon>Mycobacteriales</taxon>
        <taxon>Mycobacteriaceae</taxon>
        <taxon>Mycobacterium</taxon>
    </lineage>
</organism>
<reference evidence="10" key="1">
    <citation type="submission" date="2022-08" db="EMBL/GenBank/DDBJ databases">
        <title>Mycobacterium kiyosense sp. nov., scotochromogenic slow-glowing species isolated from respiratory specimens.</title>
        <authorList>
            <person name="Fukano H."/>
            <person name="Kazumi Y."/>
            <person name="Sakagami N."/>
            <person name="Ato M."/>
            <person name="Mitarai S."/>
            <person name="Hoshino Y."/>
        </authorList>
    </citation>
    <scope>NUCLEOTIDE SEQUENCE</scope>
    <source>
        <strain evidence="10">1413</strain>
        <strain evidence="9">SRL2020-028</strain>
    </source>
</reference>
<dbReference type="PRINTS" id="PR00974">
    <property type="entry name" value="RIBOSOMALS18"/>
</dbReference>
<gene>
    <name evidence="10" type="primary">rpsR.2</name>
    <name evidence="7" type="synonym">rpsR</name>
    <name evidence="10" type="ORF">Mkiyose1413_23480</name>
    <name evidence="9" type="ORF">SRL2020028_12350</name>
</gene>
<keyword evidence="5 7" id="KW-0687">Ribonucleoprotein</keyword>
<evidence type="ECO:0000256" key="5">
    <source>
        <dbReference type="ARBA" id="ARBA00023274"/>
    </source>
</evidence>
<keyword evidence="4 7" id="KW-0689">Ribosomal protein</keyword>
<evidence type="ECO:0000313" key="10">
    <source>
        <dbReference type="EMBL" id="GLD30465.1"/>
    </source>
</evidence>
<dbReference type="GO" id="GO:0022627">
    <property type="term" value="C:cytosolic small ribosomal subunit"/>
    <property type="evidence" value="ECO:0007669"/>
    <property type="project" value="TreeGrafter"/>
</dbReference>